<dbReference type="Proteomes" id="UP000187735">
    <property type="component" value="Chromosome"/>
</dbReference>
<dbReference type="GO" id="GO:0004673">
    <property type="term" value="F:protein histidine kinase activity"/>
    <property type="evidence" value="ECO:0007669"/>
    <property type="project" value="UniProtKB-EC"/>
</dbReference>
<protein>
    <submittedName>
        <fullName evidence="5">Sensory/regulatory protein RpfC</fullName>
        <ecNumber evidence="5">2.7.13.3</ecNumber>
    </submittedName>
</protein>
<dbReference type="PROSITE" id="PS50110">
    <property type="entry name" value="RESPONSE_REGULATORY"/>
    <property type="match status" value="1"/>
</dbReference>
<name>A0A1P8WGJ8_9PLAN</name>
<evidence type="ECO:0000313" key="5">
    <source>
        <dbReference type="EMBL" id="APZ93198.1"/>
    </source>
</evidence>
<dbReference type="Gene3D" id="3.40.50.2300">
    <property type="match status" value="1"/>
</dbReference>
<keyword evidence="6" id="KW-1185">Reference proteome</keyword>
<dbReference type="AlphaFoldDB" id="A0A1P8WGJ8"/>
<dbReference type="EMBL" id="CP017641">
    <property type="protein sequence ID" value="APZ93198.1"/>
    <property type="molecule type" value="Genomic_DNA"/>
</dbReference>
<keyword evidence="2" id="KW-0902">Two-component regulatory system</keyword>
<dbReference type="Pfam" id="PF00072">
    <property type="entry name" value="Response_reg"/>
    <property type="match status" value="1"/>
</dbReference>
<evidence type="ECO:0000313" key="6">
    <source>
        <dbReference type="Proteomes" id="UP000187735"/>
    </source>
</evidence>
<dbReference type="CDD" id="cd17546">
    <property type="entry name" value="REC_hyHK_CKI1_RcsC-like"/>
    <property type="match status" value="1"/>
</dbReference>
<dbReference type="SUPFAM" id="SSF52172">
    <property type="entry name" value="CheY-like"/>
    <property type="match status" value="1"/>
</dbReference>
<dbReference type="PANTHER" id="PTHR45339">
    <property type="entry name" value="HYBRID SIGNAL TRANSDUCTION HISTIDINE KINASE J"/>
    <property type="match status" value="1"/>
</dbReference>
<dbReference type="InterPro" id="IPR011006">
    <property type="entry name" value="CheY-like_superfamily"/>
</dbReference>
<dbReference type="InterPro" id="IPR001789">
    <property type="entry name" value="Sig_transdc_resp-reg_receiver"/>
</dbReference>
<dbReference type="EC" id="2.7.13.3" evidence="5"/>
<dbReference type="OrthoDB" id="9813953at2"/>
<proteinExistence type="predicted"/>
<comment type="caution">
    <text evidence="3">Lacks conserved residue(s) required for the propagation of feature annotation.</text>
</comment>
<keyword evidence="1" id="KW-0597">Phosphoprotein</keyword>
<dbReference type="GO" id="GO:0000160">
    <property type="term" value="P:phosphorelay signal transduction system"/>
    <property type="evidence" value="ECO:0007669"/>
    <property type="project" value="UniProtKB-KW"/>
</dbReference>
<feature type="domain" description="Response regulatory" evidence="4">
    <location>
        <begin position="21"/>
        <end position="136"/>
    </location>
</feature>
<organism evidence="5 6">
    <name type="scientific">Fuerstiella marisgermanici</name>
    <dbReference type="NCBI Taxonomy" id="1891926"/>
    <lineage>
        <taxon>Bacteria</taxon>
        <taxon>Pseudomonadati</taxon>
        <taxon>Planctomycetota</taxon>
        <taxon>Planctomycetia</taxon>
        <taxon>Planctomycetales</taxon>
        <taxon>Planctomycetaceae</taxon>
        <taxon>Fuerstiella</taxon>
    </lineage>
</organism>
<dbReference type="PANTHER" id="PTHR45339:SF1">
    <property type="entry name" value="HYBRID SIGNAL TRANSDUCTION HISTIDINE KINASE J"/>
    <property type="match status" value="1"/>
</dbReference>
<keyword evidence="5" id="KW-0808">Transferase</keyword>
<reference evidence="5 6" key="1">
    <citation type="journal article" date="2016" name="Front. Microbiol.">
        <title>Fuerstia marisgermanicae gen. nov., sp. nov., an Unusual Member of the Phylum Planctomycetes from the German Wadden Sea.</title>
        <authorList>
            <person name="Kohn T."/>
            <person name="Heuer A."/>
            <person name="Jogler M."/>
            <person name="Vollmers J."/>
            <person name="Boedeker C."/>
            <person name="Bunk B."/>
            <person name="Rast P."/>
            <person name="Borchert D."/>
            <person name="Glockner I."/>
            <person name="Freese H.M."/>
            <person name="Klenk H.P."/>
            <person name="Overmann J."/>
            <person name="Kaster A.K."/>
            <person name="Rohde M."/>
            <person name="Wiegand S."/>
            <person name="Jogler C."/>
        </authorList>
    </citation>
    <scope>NUCLEOTIDE SEQUENCE [LARGE SCALE GENOMIC DNA]</scope>
    <source>
        <strain evidence="5 6">NH11</strain>
    </source>
</reference>
<sequence>MGDSNKQVRLINRLRDKGPIRVLVADDEPVIRRIVCVFLKEIGYPTTEVETGLELIDAVANHNHDLILTNVEMPGINGLDAVARVRKQELLTGTRTPIIVMSSSYDRSLCMEAGADDFIRKPIVAERLFETIDRVLT</sequence>
<dbReference type="STRING" id="1891926.Fuma_02815"/>
<dbReference type="SMART" id="SM00448">
    <property type="entry name" value="REC"/>
    <property type="match status" value="1"/>
</dbReference>
<accession>A0A1P8WGJ8</accession>
<gene>
    <name evidence="5" type="primary">rpfC_2</name>
    <name evidence="5" type="ORF">Fuma_02815</name>
</gene>
<evidence type="ECO:0000259" key="4">
    <source>
        <dbReference type="PROSITE" id="PS50110"/>
    </source>
</evidence>
<dbReference type="RefSeq" id="WP_077024698.1">
    <property type="nucleotide sequence ID" value="NZ_CP017641.1"/>
</dbReference>
<evidence type="ECO:0000256" key="2">
    <source>
        <dbReference type="ARBA" id="ARBA00023012"/>
    </source>
</evidence>
<dbReference type="KEGG" id="fmr:Fuma_02815"/>
<evidence type="ECO:0000256" key="3">
    <source>
        <dbReference type="PROSITE-ProRule" id="PRU00169"/>
    </source>
</evidence>
<evidence type="ECO:0000256" key="1">
    <source>
        <dbReference type="ARBA" id="ARBA00022553"/>
    </source>
</evidence>